<feature type="domain" description="Cep192/Spd-2-like" evidence="2">
    <location>
        <begin position="256"/>
        <end position="364"/>
    </location>
</feature>
<dbReference type="InterPro" id="IPR013783">
    <property type="entry name" value="Ig-like_fold"/>
</dbReference>
<feature type="compositionally biased region" description="Low complexity" evidence="1">
    <location>
        <begin position="26"/>
        <end position="36"/>
    </location>
</feature>
<feature type="compositionally biased region" description="Polar residues" evidence="1">
    <location>
        <begin position="144"/>
        <end position="173"/>
    </location>
</feature>
<organism evidence="3 4">
    <name type="scientific">Strongyloides papillosus</name>
    <name type="common">Intestinal threadworm</name>
    <dbReference type="NCBI Taxonomy" id="174720"/>
    <lineage>
        <taxon>Eukaryota</taxon>
        <taxon>Metazoa</taxon>
        <taxon>Ecdysozoa</taxon>
        <taxon>Nematoda</taxon>
        <taxon>Chromadorea</taxon>
        <taxon>Rhabditida</taxon>
        <taxon>Tylenchina</taxon>
        <taxon>Panagrolaimomorpha</taxon>
        <taxon>Strongyloidoidea</taxon>
        <taxon>Strongyloididae</taxon>
        <taxon>Strongyloides</taxon>
    </lineage>
</organism>
<sequence>MSGLKSKDYNRADNLSRISEECPLTSKENSLSSNSSDRVKDLMTNNQPFHKLSISDDSQENKIDSKEFINGSLFIDKLKIDEKKFCQENVIIQDDPRFDRSRQVKENSWEPSVYEFSSPKVQNINQETPRRSAGRNEIKDKLQVPNNVGSKKFPSESTNDSPSNPPNYFTSTPIRENNFGQSRLFSNFEGPNISTIAVDNSVLFQEFMSNLLKRKNAVNGVNSAKNIIAESASDITKRRRHSSTSTLSISSTLRNISTKEKFLHFGFCPLNCQSILPLTLQNNSSNIIKGKLEFKGKGEIFSLEDNSKSAGEHITFEPNQVKILYISFNPNSYGLYQDTLYIYYGSYGISDKPKQKVPLAGICGTTNISVCIDKSPDMLIKVPNVNLDEYLFKTSFAITKFNFTIKNSGSRKAFAVMIPFKIDAASGKCDVVNEFVEFQSGSNIVLEPSEEFNVCVSHRIPKLFEILESSYTGEGMEELFRIVIMYGDETQRLRLKEAEKISKASYDFEGQSLTKKTFINESALQTTFVLGDIECEGKILEKGISRSIISFCYKF</sequence>
<dbReference type="Gene3D" id="2.60.40.10">
    <property type="entry name" value="Immunoglobulins"/>
    <property type="match status" value="1"/>
</dbReference>
<name>A0A0N5BWJ8_STREA</name>
<dbReference type="Proteomes" id="UP000046392">
    <property type="component" value="Unplaced"/>
</dbReference>
<feature type="compositionally biased region" description="Basic and acidic residues" evidence="1">
    <location>
        <begin position="128"/>
        <end position="142"/>
    </location>
</feature>
<feature type="region of interest" description="Disordered" evidence="1">
    <location>
        <begin position="17"/>
        <end position="41"/>
    </location>
</feature>
<dbReference type="WBParaSite" id="SPAL_0001019200.1">
    <property type="protein sequence ID" value="SPAL_0001019200.1"/>
    <property type="gene ID" value="SPAL_0001019200"/>
</dbReference>
<feature type="region of interest" description="Disordered" evidence="1">
    <location>
        <begin position="120"/>
        <end position="173"/>
    </location>
</feature>
<dbReference type="Pfam" id="PF22073">
    <property type="entry name" value="Cep192_D4"/>
    <property type="match status" value="1"/>
</dbReference>
<keyword evidence="3" id="KW-1185">Reference proteome</keyword>
<protein>
    <submittedName>
        <fullName evidence="4">ASH domain-containing protein</fullName>
    </submittedName>
</protein>
<proteinExistence type="predicted"/>
<accession>A0A0N5BWJ8</accession>
<dbReference type="InterPro" id="IPR054090">
    <property type="entry name" value="Cep192_Spd-2-like_dom"/>
</dbReference>
<evidence type="ECO:0000259" key="2">
    <source>
        <dbReference type="Pfam" id="PF22073"/>
    </source>
</evidence>
<evidence type="ECO:0000313" key="3">
    <source>
        <dbReference type="Proteomes" id="UP000046392"/>
    </source>
</evidence>
<dbReference type="AlphaFoldDB" id="A0A0N5BWJ8"/>
<reference evidence="4" key="1">
    <citation type="submission" date="2017-02" db="UniProtKB">
        <authorList>
            <consortium name="WormBaseParasite"/>
        </authorList>
    </citation>
    <scope>IDENTIFICATION</scope>
</reference>
<evidence type="ECO:0000313" key="4">
    <source>
        <dbReference type="WBParaSite" id="SPAL_0001019200.1"/>
    </source>
</evidence>
<evidence type="ECO:0000256" key="1">
    <source>
        <dbReference type="SAM" id="MobiDB-lite"/>
    </source>
</evidence>